<evidence type="ECO:0000313" key="5">
    <source>
        <dbReference type="Proteomes" id="UP000517916"/>
    </source>
</evidence>
<dbReference type="GO" id="GO:0097621">
    <property type="term" value="F:monoamine oxidase activity"/>
    <property type="evidence" value="ECO:0007669"/>
    <property type="project" value="UniProtKB-EC"/>
</dbReference>
<evidence type="ECO:0000256" key="1">
    <source>
        <dbReference type="ARBA" id="ARBA00001974"/>
    </source>
</evidence>
<protein>
    <submittedName>
        <fullName evidence="4">Monoamine oxidase</fullName>
        <ecNumber evidence="4">1.4.3.4</ecNumber>
    </submittedName>
</protein>
<dbReference type="Proteomes" id="UP000517916">
    <property type="component" value="Unassembled WGS sequence"/>
</dbReference>
<dbReference type="InterPro" id="IPR002937">
    <property type="entry name" value="Amino_oxidase"/>
</dbReference>
<evidence type="ECO:0000313" key="4">
    <source>
        <dbReference type="EMBL" id="MBA8928006.1"/>
    </source>
</evidence>
<dbReference type="Gene3D" id="3.50.50.60">
    <property type="entry name" value="FAD/NAD(P)-binding domain"/>
    <property type="match status" value="1"/>
</dbReference>
<dbReference type="EC" id="1.4.3.4" evidence="4"/>
<accession>A0ABR6BM79</accession>
<dbReference type="RefSeq" id="WP_182838675.1">
    <property type="nucleotide sequence ID" value="NZ_BAAABQ010000030.1"/>
</dbReference>
<keyword evidence="5" id="KW-1185">Reference proteome</keyword>
<dbReference type="Pfam" id="PF01593">
    <property type="entry name" value="Amino_oxidase"/>
    <property type="match status" value="1"/>
</dbReference>
<proteinExistence type="predicted"/>
<dbReference type="PANTHER" id="PTHR10742">
    <property type="entry name" value="FLAVIN MONOAMINE OXIDASE"/>
    <property type="match status" value="1"/>
</dbReference>
<keyword evidence="2 4" id="KW-0560">Oxidoreductase</keyword>
<dbReference type="SUPFAM" id="SSF54373">
    <property type="entry name" value="FAD-linked reductases, C-terminal domain"/>
    <property type="match status" value="1"/>
</dbReference>
<dbReference type="InterPro" id="IPR036188">
    <property type="entry name" value="FAD/NAD-bd_sf"/>
</dbReference>
<dbReference type="PRINTS" id="PR00757">
    <property type="entry name" value="AMINEOXDASEF"/>
</dbReference>
<dbReference type="Gene3D" id="1.20.1440.240">
    <property type="match status" value="1"/>
</dbReference>
<name>A0ABR6BM79_9PSEU</name>
<dbReference type="Gene3D" id="3.90.660.10">
    <property type="match status" value="1"/>
</dbReference>
<dbReference type="InterPro" id="IPR001613">
    <property type="entry name" value="Flavin_amine_oxidase"/>
</dbReference>
<dbReference type="PANTHER" id="PTHR10742:SF342">
    <property type="entry name" value="AMINE OXIDASE"/>
    <property type="match status" value="1"/>
</dbReference>
<feature type="domain" description="Amine oxidase" evidence="3">
    <location>
        <begin position="34"/>
        <end position="481"/>
    </location>
</feature>
<gene>
    <name evidence="4" type="ORF">BC739_005223</name>
</gene>
<dbReference type="EMBL" id="JACJID010000004">
    <property type="protein sequence ID" value="MBA8928006.1"/>
    <property type="molecule type" value="Genomic_DNA"/>
</dbReference>
<dbReference type="InterPro" id="IPR050281">
    <property type="entry name" value="Flavin_monoamine_oxidase"/>
</dbReference>
<evidence type="ECO:0000259" key="3">
    <source>
        <dbReference type="Pfam" id="PF01593"/>
    </source>
</evidence>
<evidence type="ECO:0000256" key="2">
    <source>
        <dbReference type="ARBA" id="ARBA00023002"/>
    </source>
</evidence>
<organism evidence="4 5">
    <name type="scientific">Kutzneria viridogrisea</name>
    <dbReference type="NCBI Taxonomy" id="47990"/>
    <lineage>
        <taxon>Bacteria</taxon>
        <taxon>Bacillati</taxon>
        <taxon>Actinomycetota</taxon>
        <taxon>Actinomycetes</taxon>
        <taxon>Pseudonocardiales</taxon>
        <taxon>Pseudonocardiaceae</taxon>
        <taxon>Kutzneria</taxon>
    </lineage>
</organism>
<sequence length="508" mass="55917">MVKRIAAQHRSPVRGTDAPLSANAKRVTVLGAGVAGLVAAHELERLGHRVEVLEGSGRIGGRIHTHRFAAGPLVELGAMRVPADHLRTMHYIAELGLADQVREFRTLFSEDNAYYATDSGPVRQRDVPRVLLEDYRALLAGADYREATVLFGARLLAVGEAIGPAEFRRSLREELGRGLLDLVDQVDPACFLRGRDQVDLHAFFAAHPEARTWCGGRLARFIDDVLSETSPRLIRLEGGMDQIVRRLGERVRGPITCGQEVVGITVRERDVLVDLRLSDQVVTRRCDYVLCTIPFAVLRRLRLHGLSESKMAAIRGVRYWSGTKIAFHCREAFWEQDGITGGASFTGGQLRQTYYPAVEGDPAEGAALLASYTIGEDADVLGRMPSAARHVAALRELSMTHPELLRPGMVVDAVSSAWGQSWWSGGAGVARWGQDALSCEQERIEAARPENRLFFAGEHCSSTAAWINGAIESAEEAVRRIHRYQPRPHRIAVCPTGVRPLNPGEVRL</sequence>
<comment type="caution">
    <text evidence="4">The sequence shown here is derived from an EMBL/GenBank/DDBJ whole genome shotgun (WGS) entry which is preliminary data.</text>
</comment>
<reference evidence="4 5" key="1">
    <citation type="submission" date="2020-08" db="EMBL/GenBank/DDBJ databases">
        <title>Genomic Encyclopedia of Archaeal and Bacterial Type Strains, Phase II (KMG-II): from individual species to whole genera.</title>
        <authorList>
            <person name="Goeker M."/>
        </authorList>
    </citation>
    <scope>NUCLEOTIDE SEQUENCE [LARGE SCALE GENOMIC DNA]</scope>
    <source>
        <strain evidence="4 5">DSM 43850</strain>
    </source>
</reference>
<comment type="cofactor">
    <cofactor evidence="1">
        <name>FAD</name>
        <dbReference type="ChEBI" id="CHEBI:57692"/>
    </cofactor>
</comment>
<dbReference type="SUPFAM" id="SSF51905">
    <property type="entry name" value="FAD/NAD(P)-binding domain"/>
    <property type="match status" value="1"/>
</dbReference>